<name>A0A1J7C3H7_9ACTN</name>
<dbReference type="EMBL" id="MLCF01000113">
    <property type="protein sequence ID" value="OIV36108.1"/>
    <property type="molecule type" value="Genomic_DNA"/>
</dbReference>
<dbReference type="AlphaFoldDB" id="A0A1J7C3H7"/>
<evidence type="ECO:0000313" key="2">
    <source>
        <dbReference type="EMBL" id="OIV36108.1"/>
    </source>
</evidence>
<keyword evidence="3" id="KW-1185">Reference proteome</keyword>
<accession>A0A1J7C3H7</accession>
<dbReference type="RefSeq" id="WP_071657904.1">
    <property type="nucleotide sequence ID" value="NZ_MLCF01000113.1"/>
</dbReference>
<organism evidence="2 3">
    <name type="scientific">Mangrovactinospora gilvigrisea</name>
    <dbReference type="NCBI Taxonomy" id="1428644"/>
    <lineage>
        <taxon>Bacteria</taxon>
        <taxon>Bacillati</taxon>
        <taxon>Actinomycetota</taxon>
        <taxon>Actinomycetes</taxon>
        <taxon>Kitasatosporales</taxon>
        <taxon>Streptomycetaceae</taxon>
        <taxon>Mangrovactinospora</taxon>
    </lineage>
</organism>
<reference evidence="2 3" key="1">
    <citation type="submission" date="2016-10" db="EMBL/GenBank/DDBJ databases">
        <title>Genome sequence of Streptomyces gilvigriseus MUSC 26.</title>
        <authorList>
            <person name="Lee L.-H."/>
            <person name="Ser H.-L."/>
        </authorList>
    </citation>
    <scope>NUCLEOTIDE SEQUENCE [LARGE SCALE GENOMIC DNA]</scope>
    <source>
        <strain evidence="2 3">MUSC 26</strain>
    </source>
</reference>
<keyword evidence="1" id="KW-0732">Signal</keyword>
<feature type="chain" id="PRO_5009643957" evidence="1">
    <location>
        <begin position="20"/>
        <end position="93"/>
    </location>
</feature>
<feature type="signal peptide" evidence="1">
    <location>
        <begin position="1"/>
        <end position="19"/>
    </location>
</feature>
<protein>
    <submittedName>
        <fullName evidence="2">Uncharacterized protein</fullName>
    </submittedName>
</protein>
<comment type="caution">
    <text evidence="2">The sequence shown here is derived from an EMBL/GenBank/DDBJ whole genome shotgun (WGS) entry which is preliminary data.</text>
</comment>
<sequence length="93" mass="10180">MQTLMLLIVVLASASIGSAAFYARTKGDSNSHAISGINDVIKRIRDHARGDEQQSRAAEVMAAHVLTFPGLTRHHRSFVNSLMSQSKRTKTSE</sequence>
<proteinExistence type="predicted"/>
<evidence type="ECO:0000313" key="3">
    <source>
        <dbReference type="Proteomes" id="UP000243342"/>
    </source>
</evidence>
<evidence type="ECO:0000256" key="1">
    <source>
        <dbReference type="SAM" id="SignalP"/>
    </source>
</evidence>
<gene>
    <name evidence="2" type="ORF">BIV57_17885</name>
</gene>
<dbReference type="Proteomes" id="UP000243342">
    <property type="component" value="Unassembled WGS sequence"/>
</dbReference>